<accession>A0A9Q0XWD2</accession>
<reference evidence="2" key="1">
    <citation type="journal article" date="2023" name="DNA Res.">
        <title>Chromosome-level genome assembly of Phrynocephalus forsythii using third-generation DNA sequencing and Hi-C analysis.</title>
        <authorList>
            <person name="Qi Y."/>
            <person name="Zhao W."/>
            <person name="Zhao Y."/>
            <person name="Niu C."/>
            <person name="Cao S."/>
            <person name="Zhang Y."/>
        </authorList>
    </citation>
    <scope>NUCLEOTIDE SEQUENCE</scope>
    <source>
        <tissue evidence="2">Muscle</tissue>
    </source>
</reference>
<feature type="region of interest" description="Disordered" evidence="1">
    <location>
        <begin position="1"/>
        <end position="26"/>
    </location>
</feature>
<protein>
    <submittedName>
        <fullName evidence="2">Uncharacterized protein</fullName>
    </submittedName>
</protein>
<proteinExistence type="predicted"/>
<dbReference type="PANTHER" id="PTHR35077">
    <property type="entry name" value="SIMILAR TO AI661453 PROTEIN"/>
    <property type="match status" value="1"/>
</dbReference>
<sequence length="125" mass="13444">MSETDGSYSRAPMCSRSMSSPNTYGHNAMAYSSQAAEGMRRVNSIQRNPNNAQGRRVSLELPGKIVAFSNVSNDAKYKGQNGEYSSAPAAGRSPHGSLSYGGTPNTFTVRPGTRQPISYSYQGLR</sequence>
<feature type="region of interest" description="Disordered" evidence="1">
    <location>
        <begin position="76"/>
        <end position="125"/>
    </location>
</feature>
<comment type="caution">
    <text evidence="2">The sequence shown here is derived from an EMBL/GenBank/DDBJ whole genome shotgun (WGS) entry which is preliminary data.</text>
</comment>
<feature type="compositionally biased region" description="Polar residues" evidence="1">
    <location>
        <begin position="16"/>
        <end position="26"/>
    </location>
</feature>
<dbReference type="OrthoDB" id="9945848at2759"/>
<name>A0A9Q0XWD2_9SAUR</name>
<evidence type="ECO:0000256" key="1">
    <source>
        <dbReference type="SAM" id="MobiDB-lite"/>
    </source>
</evidence>
<evidence type="ECO:0000313" key="2">
    <source>
        <dbReference type="EMBL" id="KAJ7331762.1"/>
    </source>
</evidence>
<dbReference type="Proteomes" id="UP001142489">
    <property type="component" value="Unassembled WGS sequence"/>
</dbReference>
<dbReference type="EMBL" id="JAPFRF010000005">
    <property type="protein sequence ID" value="KAJ7331762.1"/>
    <property type="molecule type" value="Genomic_DNA"/>
</dbReference>
<gene>
    <name evidence="2" type="ORF">JRQ81_013942</name>
</gene>
<organism evidence="2 3">
    <name type="scientific">Phrynocephalus forsythii</name>
    <dbReference type="NCBI Taxonomy" id="171643"/>
    <lineage>
        <taxon>Eukaryota</taxon>
        <taxon>Metazoa</taxon>
        <taxon>Chordata</taxon>
        <taxon>Craniata</taxon>
        <taxon>Vertebrata</taxon>
        <taxon>Euteleostomi</taxon>
        <taxon>Lepidosauria</taxon>
        <taxon>Squamata</taxon>
        <taxon>Bifurcata</taxon>
        <taxon>Unidentata</taxon>
        <taxon>Episquamata</taxon>
        <taxon>Toxicofera</taxon>
        <taxon>Iguania</taxon>
        <taxon>Acrodonta</taxon>
        <taxon>Agamidae</taxon>
        <taxon>Agaminae</taxon>
        <taxon>Phrynocephalus</taxon>
    </lineage>
</organism>
<keyword evidence="3" id="KW-1185">Reference proteome</keyword>
<dbReference type="PANTHER" id="PTHR35077:SF2">
    <property type="entry name" value="SIMILAR TO AI661453 PROTEIN"/>
    <property type="match status" value="1"/>
</dbReference>
<feature type="compositionally biased region" description="Polar residues" evidence="1">
    <location>
        <begin position="115"/>
        <end position="125"/>
    </location>
</feature>
<evidence type="ECO:0000313" key="3">
    <source>
        <dbReference type="Proteomes" id="UP001142489"/>
    </source>
</evidence>
<dbReference type="AlphaFoldDB" id="A0A9Q0XWD2"/>